<protein>
    <submittedName>
        <fullName evidence="1">Uncharacterized protein</fullName>
    </submittedName>
</protein>
<name>A0A367RP93_NOSPU</name>
<evidence type="ECO:0000313" key="2">
    <source>
        <dbReference type="Proteomes" id="UP000252085"/>
    </source>
</evidence>
<gene>
    <name evidence="1" type="ORF">A6769_11380</name>
</gene>
<dbReference type="EMBL" id="LXQE01000136">
    <property type="protein sequence ID" value="RCJ37503.1"/>
    <property type="molecule type" value="Genomic_DNA"/>
</dbReference>
<sequence length="393" mass="43481">MFSYSTPALATYLNISSPRAACTNGSKVAVINTEGVWEVEGNGTKKLIPNSNYDARDIVAIDGKTYVLAVPTGLVKIKNDGTRQKIVSNTANSKTRVKFLQDWIIYQSANTLSIYDKNLNFKAKQSYGVTEVMDFEYKNGYLYTSGYQQQKRLGIPVQIAFLYRMVFDGAKIFALANLAGNNQGKLWGYNSADLAHDMADTRLNRLHIFEDKLYVLGSVYGGNSIYRWNGKDLLTKTLITTDSYTNAAQTRDETKVYIGTINLTNFSVERGQLSVPRRPTTAGMGDGSSNFPKTIYSDGSKIFVGSSAAYAIANRDNQTFMGKPISPYRGDASLLVVSKNLMTRHAWVTPGNGEVLLFTDKFAVIKTDNKINDLATNVGTAQKLPTNTYFVKF</sequence>
<evidence type="ECO:0000313" key="1">
    <source>
        <dbReference type="EMBL" id="RCJ37503.1"/>
    </source>
</evidence>
<comment type="caution">
    <text evidence="1">The sequence shown here is derived from an EMBL/GenBank/DDBJ whole genome shotgun (WGS) entry which is preliminary data.</text>
</comment>
<accession>A0A367RP93</accession>
<organism evidence="1 2">
    <name type="scientific">Nostoc punctiforme NIES-2108</name>
    <dbReference type="NCBI Taxonomy" id="1356359"/>
    <lineage>
        <taxon>Bacteria</taxon>
        <taxon>Bacillati</taxon>
        <taxon>Cyanobacteriota</taxon>
        <taxon>Cyanophyceae</taxon>
        <taxon>Nostocales</taxon>
        <taxon>Nostocaceae</taxon>
        <taxon>Nostoc</taxon>
    </lineage>
</organism>
<reference evidence="1 2" key="1">
    <citation type="submission" date="2016-04" db="EMBL/GenBank/DDBJ databases">
        <authorList>
            <person name="Evans L.H."/>
            <person name="Alamgir A."/>
            <person name="Owens N."/>
            <person name="Weber N.D."/>
            <person name="Virtaneva K."/>
            <person name="Barbian K."/>
            <person name="Babar A."/>
            <person name="Rosenke K."/>
        </authorList>
    </citation>
    <scope>NUCLEOTIDE SEQUENCE [LARGE SCALE GENOMIC DNA]</scope>
    <source>
        <strain evidence="1">NIES-2108</strain>
    </source>
</reference>
<dbReference type="AlphaFoldDB" id="A0A367RP93"/>
<dbReference type="Proteomes" id="UP000252085">
    <property type="component" value="Unassembled WGS sequence"/>
</dbReference>
<proteinExistence type="predicted"/>